<evidence type="ECO:0000313" key="4">
    <source>
        <dbReference type="Proteomes" id="UP000279994"/>
    </source>
</evidence>
<keyword evidence="2" id="KW-0472">Membrane</keyword>
<feature type="transmembrane region" description="Helical" evidence="2">
    <location>
        <begin position="48"/>
        <end position="68"/>
    </location>
</feature>
<dbReference type="AlphaFoldDB" id="A0A3N0GYZ2"/>
<dbReference type="Proteomes" id="UP000279994">
    <property type="component" value="Unassembled WGS sequence"/>
</dbReference>
<keyword evidence="2" id="KW-0812">Transmembrane</keyword>
<sequence length="159" mass="17536">MKTEAELMQLLPDGPARNALVELVEADVIDHVQLEENRSYNRMWRAELTISLVQAVAATVLAVVSFTAGDISDVLASPLFSVVVVVLVLLQIPDVILLRRMGHLRTRREVDEEAKGSTATARRSLQLRRRTSTRTRQGVESVPTGKTTMPSKDSVDSNS</sequence>
<keyword evidence="2" id="KW-1133">Transmembrane helix</keyword>
<feature type="region of interest" description="Disordered" evidence="1">
    <location>
        <begin position="108"/>
        <end position="159"/>
    </location>
</feature>
<feature type="transmembrane region" description="Helical" evidence="2">
    <location>
        <begin position="74"/>
        <end position="98"/>
    </location>
</feature>
<evidence type="ECO:0000256" key="2">
    <source>
        <dbReference type="SAM" id="Phobius"/>
    </source>
</evidence>
<protein>
    <submittedName>
        <fullName evidence="3">Uncharacterized protein</fullName>
    </submittedName>
</protein>
<dbReference type="EMBL" id="RJSF01000003">
    <property type="protein sequence ID" value="RNM17370.1"/>
    <property type="molecule type" value="Genomic_DNA"/>
</dbReference>
<evidence type="ECO:0000313" key="3">
    <source>
        <dbReference type="EMBL" id="RNM17370.1"/>
    </source>
</evidence>
<keyword evidence="4" id="KW-1185">Reference proteome</keyword>
<feature type="compositionally biased region" description="Polar residues" evidence="1">
    <location>
        <begin position="144"/>
        <end position="159"/>
    </location>
</feature>
<organism evidence="3 4">
    <name type="scientific">Nocardioides pocheonensis</name>
    <dbReference type="NCBI Taxonomy" id="661485"/>
    <lineage>
        <taxon>Bacteria</taxon>
        <taxon>Bacillati</taxon>
        <taxon>Actinomycetota</taxon>
        <taxon>Actinomycetes</taxon>
        <taxon>Propionibacteriales</taxon>
        <taxon>Nocardioidaceae</taxon>
        <taxon>Nocardioides</taxon>
    </lineage>
</organism>
<comment type="caution">
    <text evidence="3">The sequence shown here is derived from an EMBL/GenBank/DDBJ whole genome shotgun (WGS) entry which is preliminary data.</text>
</comment>
<evidence type="ECO:0000256" key="1">
    <source>
        <dbReference type="SAM" id="MobiDB-lite"/>
    </source>
</evidence>
<reference evidence="3 4" key="1">
    <citation type="submission" date="2018-11" db="EMBL/GenBank/DDBJ databases">
        <authorList>
            <person name="Li F."/>
        </authorList>
    </citation>
    <scope>NUCLEOTIDE SEQUENCE [LARGE SCALE GENOMIC DNA]</scope>
    <source>
        <strain evidence="3 4">Gsoil 818</strain>
    </source>
</reference>
<name>A0A3N0GYZ2_9ACTN</name>
<accession>A0A3N0GYZ2</accession>
<gene>
    <name evidence="3" type="ORF">EFL26_00850</name>
</gene>
<proteinExistence type="predicted"/>